<dbReference type="OrthoDB" id="4120862at2759"/>
<gene>
    <name evidence="3" type="ORF">PV05_06719</name>
</gene>
<dbReference type="InterPro" id="IPR057684">
    <property type="entry name" value="DUF7924"/>
</dbReference>
<feature type="region of interest" description="Disordered" evidence="1">
    <location>
        <begin position="142"/>
        <end position="188"/>
    </location>
</feature>
<evidence type="ECO:0000313" key="3">
    <source>
        <dbReference type="EMBL" id="KIW54355.1"/>
    </source>
</evidence>
<evidence type="ECO:0000313" key="4">
    <source>
        <dbReference type="Proteomes" id="UP000054342"/>
    </source>
</evidence>
<name>A0A0D2EIA1_9EURO</name>
<feature type="domain" description="DUF7924" evidence="2">
    <location>
        <begin position="164"/>
        <end position="327"/>
    </location>
</feature>
<dbReference type="EMBL" id="KN847320">
    <property type="protein sequence ID" value="KIW54355.1"/>
    <property type="molecule type" value="Genomic_DNA"/>
</dbReference>
<sequence>MRAVSTWSDLPQDSTTVTASLTSPARYRYDILNNAKIIVHHVTPPKDIQSQVNAIFNRRISKERRSEISSIAKGMCNEFIAITQANRREDDCVEVVITALETMDKEKVFAFVRKADWDPNLNPDPPQLFNFKHLGHANNEADYTAERPTKRQRREWSSNPSSDQSRPDAPASERGQHKGVKTPRPDCTIGLSHSTLAHALSERVLKTSQADGFLRGLQREHILYSDPTENSMNGRFPVLVVEGKAYATGKTVFEAENQAAVAGSCMVNLLQQLTDVHDRCVPDSPHMKEAPLTFSISTWGPLLQFWVHYPLVEDNITSYHMSVLKTCHACIADELEDFLLMSQQLMS</sequence>
<dbReference type="GeneID" id="25328627"/>
<dbReference type="AlphaFoldDB" id="A0A0D2EIA1"/>
<dbReference type="RefSeq" id="XP_013314939.1">
    <property type="nucleotide sequence ID" value="XM_013459485.1"/>
</dbReference>
<evidence type="ECO:0000259" key="2">
    <source>
        <dbReference type="Pfam" id="PF25545"/>
    </source>
</evidence>
<accession>A0A0D2EIA1</accession>
<dbReference type="Proteomes" id="UP000054342">
    <property type="component" value="Unassembled WGS sequence"/>
</dbReference>
<proteinExistence type="predicted"/>
<keyword evidence="4" id="KW-1185">Reference proteome</keyword>
<evidence type="ECO:0000256" key="1">
    <source>
        <dbReference type="SAM" id="MobiDB-lite"/>
    </source>
</evidence>
<dbReference type="HOGENOM" id="CLU_035828_0_0_1"/>
<reference evidence="3 4" key="1">
    <citation type="submission" date="2015-01" db="EMBL/GenBank/DDBJ databases">
        <title>The Genome Sequence of Exophiala xenobiotica CBS118157.</title>
        <authorList>
            <consortium name="The Broad Institute Genomics Platform"/>
            <person name="Cuomo C."/>
            <person name="de Hoog S."/>
            <person name="Gorbushina A."/>
            <person name="Stielow B."/>
            <person name="Teixiera M."/>
            <person name="Abouelleil A."/>
            <person name="Chapman S.B."/>
            <person name="Priest M."/>
            <person name="Young S.K."/>
            <person name="Wortman J."/>
            <person name="Nusbaum C."/>
            <person name="Birren B."/>
        </authorList>
    </citation>
    <scope>NUCLEOTIDE SEQUENCE [LARGE SCALE GENOMIC DNA]</scope>
    <source>
        <strain evidence="3 4">CBS 118157</strain>
    </source>
</reference>
<dbReference type="Pfam" id="PF25545">
    <property type="entry name" value="DUF7924"/>
    <property type="match status" value="1"/>
</dbReference>
<organism evidence="3 4">
    <name type="scientific">Exophiala xenobiotica</name>
    <dbReference type="NCBI Taxonomy" id="348802"/>
    <lineage>
        <taxon>Eukaryota</taxon>
        <taxon>Fungi</taxon>
        <taxon>Dikarya</taxon>
        <taxon>Ascomycota</taxon>
        <taxon>Pezizomycotina</taxon>
        <taxon>Eurotiomycetes</taxon>
        <taxon>Chaetothyriomycetidae</taxon>
        <taxon>Chaetothyriales</taxon>
        <taxon>Herpotrichiellaceae</taxon>
        <taxon>Exophiala</taxon>
    </lineage>
</organism>
<protein>
    <recommendedName>
        <fullName evidence="2">DUF7924 domain-containing protein</fullName>
    </recommendedName>
</protein>